<dbReference type="AlphaFoldDB" id="A0A4Q7B2D4"/>
<dbReference type="EMBL" id="SGSU01000003">
    <property type="protein sequence ID" value="RZG68820.1"/>
    <property type="molecule type" value="Genomic_DNA"/>
</dbReference>
<dbReference type="RefSeq" id="WP_130144217.1">
    <property type="nucleotide sequence ID" value="NZ_SGSU01000003.1"/>
</dbReference>
<keyword evidence="1" id="KW-0732">Signal</keyword>
<organism evidence="2 3">
    <name type="scientific">Acinetobacter bouvetii</name>
    <dbReference type="NCBI Taxonomy" id="202951"/>
    <lineage>
        <taxon>Bacteria</taxon>
        <taxon>Pseudomonadati</taxon>
        <taxon>Pseudomonadota</taxon>
        <taxon>Gammaproteobacteria</taxon>
        <taxon>Moraxellales</taxon>
        <taxon>Moraxellaceae</taxon>
        <taxon>Acinetobacter</taxon>
    </lineage>
</organism>
<proteinExistence type="predicted"/>
<accession>A0A4Q7B2D4</accession>
<feature type="signal peptide" evidence="1">
    <location>
        <begin position="1"/>
        <end position="34"/>
    </location>
</feature>
<evidence type="ECO:0000313" key="2">
    <source>
        <dbReference type="EMBL" id="RZG68820.1"/>
    </source>
</evidence>
<sequence>MLSQFRKKLTFIEDKSMSKKIIFIACLLSKMAFAAAPASQQPKSAWYRYYDSKGVANISTSVTPNHIRYGYEALDQNMQVIKRNKPYNAEADIKQAPQRAAHAQQIANDNKLKRAYGNSGTALLKKKDALTQINKQLVFQQEQLKQLQNDRIVFVRQEREHFRKGETVPAQLKTMLTNNQKNIVLKKEYIQSLQTSYRNTAVEYDKIISRLKSME</sequence>
<evidence type="ECO:0000313" key="3">
    <source>
        <dbReference type="Proteomes" id="UP000293483"/>
    </source>
</evidence>
<dbReference type="Proteomes" id="UP000293483">
    <property type="component" value="Unassembled WGS sequence"/>
</dbReference>
<gene>
    <name evidence="2" type="ORF">EXE25_03890</name>
</gene>
<feature type="chain" id="PRO_5020496332" evidence="1">
    <location>
        <begin position="35"/>
        <end position="215"/>
    </location>
</feature>
<reference evidence="2 3" key="1">
    <citation type="submission" date="2019-02" db="EMBL/GenBank/DDBJ databases">
        <title>The Batch Genome Submission of Acinetobacter spp. strains.</title>
        <authorList>
            <person name="Qin J."/>
            <person name="Hu Y."/>
            <person name="Ye H."/>
            <person name="Wei L."/>
            <person name="Feng Y."/>
            <person name="Zong Z."/>
        </authorList>
    </citation>
    <scope>NUCLEOTIDE SEQUENCE [LARGE SCALE GENOMIC DNA]</scope>
    <source>
        <strain evidence="2 3">WCHABo060081</strain>
    </source>
</reference>
<dbReference type="STRING" id="202951.GCA_001485025_00389"/>
<name>A0A4Q7B2D4_9GAMM</name>
<protein>
    <submittedName>
        <fullName evidence="2">Uncharacterized protein</fullName>
    </submittedName>
</protein>
<comment type="caution">
    <text evidence="2">The sequence shown here is derived from an EMBL/GenBank/DDBJ whole genome shotgun (WGS) entry which is preliminary data.</text>
</comment>
<evidence type="ECO:0000256" key="1">
    <source>
        <dbReference type="SAM" id="SignalP"/>
    </source>
</evidence>